<protein>
    <recommendedName>
        <fullName evidence="6">3'-5' exonuclease</fullName>
    </recommendedName>
    <alternativeName>
        <fullName evidence="7">Werner Syndrome-like exonuclease</fullName>
    </alternativeName>
</protein>
<evidence type="ECO:0000256" key="1">
    <source>
        <dbReference type="ARBA" id="ARBA00022722"/>
    </source>
</evidence>
<dbReference type="Proteomes" id="UP001065174">
    <property type="component" value="Chromosome"/>
</dbReference>
<organism evidence="9 10">
    <name type="scientific">Reichenbachiella agarivorans</name>
    <dbReference type="NCBI Taxonomy" id="2979464"/>
    <lineage>
        <taxon>Bacteria</taxon>
        <taxon>Pseudomonadati</taxon>
        <taxon>Bacteroidota</taxon>
        <taxon>Cytophagia</taxon>
        <taxon>Cytophagales</taxon>
        <taxon>Reichenbachiellaceae</taxon>
        <taxon>Reichenbachiella</taxon>
    </lineage>
</organism>
<dbReference type="CDD" id="cd06141">
    <property type="entry name" value="WRN_exo"/>
    <property type="match status" value="1"/>
</dbReference>
<evidence type="ECO:0000256" key="2">
    <source>
        <dbReference type="ARBA" id="ARBA00022723"/>
    </source>
</evidence>
<evidence type="ECO:0000259" key="8">
    <source>
        <dbReference type="SMART" id="SM00474"/>
    </source>
</evidence>
<dbReference type="SMART" id="SM00474">
    <property type="entry name" value="35EXOc"/>
    <property type="match status" value="1"/>
</dbReference>
<dbReference type="EMBL" id="CP106679">
    <property type="protein sequence ID" value="UXP31189.1"/>
    <property type="molecule type" value="Genomic_DNA"/>
</dbReference>
<sequence length="192" mass="21659">MRVRKISKEEVNELPLIKYEGKSIVVEDISAVQEAANYLSQFSLLGFDTETKPAFKKGQVYPVALLQLAAPDRVYLIRLLQTGLPQEIIDLFENPKITIAGIGIRDDIKDLKKIKNFNPAAFVDLNELAKTLGFESIGARNFAGMFLKGRISKSQQVSNWENEELTDAQIDYAATDAWICIEIYKKMNKLES</sequence>
<dbReference type="PANTHER" id="PTHR13620:SF109">
    <property type="entry name" value="3'-5' EXONUCLEASE"/>
    <property type="match status" value="1"/>
</dbReference>
<dbReference type="Gene3D" id="3.30.420.10">
    <property type="entry name" value="Ribonuclease H-like superfamily/Ribonuclease H"/>
    <property type="match status" value="1"/>
</dbReference>
<dbReference type="Pfam" id="PF01612">
    <property type="entry name" value="DNA_pol_A_exo1"/>
    <property type="match status" value="1"/>
</dbReference>
<dbReference type="InterPro" id="IPR036397">
    <property type="entry name" value="RNaseH_sf"/>
</dbReference>
<keyword evidence="3" id="KW-0378">Hydrolase</keyword>
<evidence type="ECO:0000256" key="4">
    <source>
        <dbReference type="ARBA" id="ARBA00022839"/>
    </source>
</evidence>
<reference evidence="9" key="1">
    <citation type="submission" date="2022-09" db="EMBL/GenBank/DDBJ databases">
        <title>Comparative genomics and taxonomic characterization of three novel marine species of genus Reichenbachiella exhibiting antioxidant and polysaccharide degradation activities.</title>
        <authorList>
            <person name="Muhammad N."/>
            <person name="Lee Y.-J."/>
            <person name="Ko J."/>
            <person name="Kim S.-G."/>
        </authorList>
    </citation>
    <scope>NUCLEOTIDE SEQUENCE</scope>
    <source>
        <strain evidence="9">BKB1-1</strain>
    </source>
</reference>
<feature type="domain" description="3'-5' exonuclease" evidence="8">
    <location>
        <begin position="26"/>
        <end position="192"/>
    </location>
</feature>
<proteinExistence type="predicted"/>
<gene>
    <name evidence="9" type="ORF">N6H18_12605</name>
</gene>
<keyword evidence="1" id="KW-0540">Nuclease</keyword>
<dbReference type="InterPro" id="IPR002562">
    <property type="entry name" value="3'-5'_exonuclease_dom"/>
</dbReference>
<evidence type="ECO:0000256" key="5">
    <source>
        <dbReference type="ARBA" id="ARBA00022842"/>
    </source>
</evidence>
<dbReference type="InterPro" id="IPR012337">
    <property type="entry name" value="RNaseH-like_sf"/>
</dbReference>
<dbReference type="RefSeq" id="WP_262308630.1">
    <property type="nucleotide sequence ID" value="NZ_CP106679.1"/>
</dbReference>
<dbReference type="SUPFAM" id="SSF53098">
    <property type="entry name" value="Ribonuclease H-like"/>
    <property type="match status" value="1"/>
</dbReference>
<keyword evidence="2" id="KW-0479">Metal-binding</keyword>
<keyword evidence="10" id="KW-1185">Reference proteome</keyword>
<keyword evidence="5" id="KW-0460">Magnesium</keyword>
<evidence type="ECO:0000256" key="6">
    <source>
        <dbReference type="ARBA" id="ARBA00040531"/>
    </source>
</evidence>
<keyword evidence="4 9" id="KW-0269">Exonuclease</keyword>
<evidence type="ECO:0000256" key="3">
    <source>
        <dbReference type="ARBA" id="ARBA00022801"/>
    </source>
</evidence>
<evidence type="ECO:0000313" key="10">
    <source>
        <dbReference type="Proteomes" id="UP001065174"/>
    </source>
</evidence>
<accession>A0ABY6CLB7</accession>
<evidence type="ECO:0000313" key="9">
    <source>
        <dbReference type="EMBL" id="UXP31189.1"/>
    </source>
</evidence>
<dbReference type="GO" id="GO:0004527">
    <property type="term" value="F:exonuclease activity"/>
    <property type="evidence" value="ECO:0007669"/>
    <property type="project" value="UniProtKB-KW"/>
</dbReference>
<evidence type="ECO:0000256" key="7">
    <source>
        <dbReference type="ARBA" id="ARBA00042761"/>
    </source>
</evidence>
<dbReference type="InterPro" id="IPR051132">
    <property type="entry name" value="3-5_Exonuclease_domain"/>
</dbReference>
<dbReference type="PANTHER" id="PTHR13620">
    <property type="entry name" value="3-5 EXONUCLEASE"/>
    <property type="match status" value="1"/>
</dbReference>
<name>A0ABY6CLB7_9BACT</name>